<gene>
    <name evidence="1" type="ORF">LPJ66_003675</name>
</gene>
<accession>A0ACC1IJP6</accession>
<reference evidence="1" key="1">
    <citation type="submission" date="2022-07" db="EMBL/GenBank/DDBJ databases">
        <title>Phylogenomic reconstructions and comparative analyses of Kickxellomycotina fungi.</title>
        <authorList>
            <person name="Reynolds N.K."/>
            <person name="Stajich J.E."/>
            <person name="Barry K."/>
            <person name="Grigoriev I.V."/>
            <person name="Crous P."/>
            <person name="Smith M.E."/>
        </authorList>
    </citation>
    <scope>NUCLEOTIDE SEQUENCE</scope>
    <source>
        <strain evidence="1">Benny 63K</strain>
    </source>
</reference>
<dbReference type="EMBL" id="JANBPG010000386">
    <property type="protein sequence ID" value="KAJ1896951.1"/>
    <property type="molecule type" value="Genomic_DNA"/>
</dbReference>
<organism evidence="1 2">
    <name type="scientific">Kickxella alabastrina</name>
    <dbReference type="NCBI Taxonomy" id="61397"/>
    <lineage>
        <taxon>Eukaryota</taxon>
        <taxon>Fungi</taxon>
        <taxon>Fungi incertae sedis</taxon>
        <taxon>Zoopagomycota</taxon>
        <taxon>Kickxellomycotina</taxon>
        <taxon>Kickxellomycetes</taxon>
        <taxon>Kickxellales</taxon>
        <taxon>Kickxellaceae</taxon>
        <taxon>Kickxella</taxon>
    </lineage>
</organism>
<proteinExistence type="predicted"/>
<sequence>MDPESARLRSLMLNVLSSEDALSCDSILLSGGLDTSIASEALKTIIDNKNESKLRTGITLTIDPDNNTVAQANGLFTQQPQDILYARKIAAKLGLEHHVIEPSLDDLINGATMDLCVRVLRTFDGMELRNAVVIASSLMLAKKLGCRRVCTGDGADELFAGYSFMHRMDDPALRKYTRNMVKTMSFCAFPLAKELGLEAWSPYLDPRIIEYAVSDDGGSARSLKIGEFAGATHGKLILRKAFPEVISAERRKEPIECGSGTTVIPALMELLISDADFESEAREALAQYDVVVRDKERLAYFRSFRRVVLDCPGVMAQMHRYGPDTCPDCKFRLKDGTSFCNVCGLYPARPMSE</sequence>
<dbReference type="Proteomes" id="UP001150581">
    <property type="component" value="Unassembled WGS sequence"/>
</dbReference>
<comment type="caution">
    <text evidence="1">The sequence shown here is derived from an EMBL/GenBank/DDBJ whole genome shotgun (WGS) entry which is preliminary data.</text>
</comment>
<protein>
    <submittedName>
        <fullName evidence="1">Uncharacterized protein</fullName>
    </submittedName>
</protein>
<evidence type="ECO:0000313" key="1">
    <source>
        <dbReference type="EMBL" id="KAJ1896951.1"/>
    </source>
</evidence>
<keyword evidence="2" id="KW-1185">Reference proteome</keyword>
<evidence type="ECO:0000313" key="2">
    <source>
        <dbReference type="Proteomes" id="UP001150581"/>
    </source>
</evidence>
<name>A0ACC1IJP6_9FUNG</name>